<name>A0AAW5NXX6_9BACE</name>
<comment type="caution">
    <text evidence="1">The sequence shown here is derived from an EMBL/GenBank/DDBJ whole genome shotgun (WGS) entry which is preliminary data.</text>
</comment>
<dbReference type="AlphaFoldDB" id="A0AAW5NXX6"/>
<proteinExistence type="predicted"/>
<sequence length="76" mass="8787">MVNPDDDNLLLYYPLNGKKRDSATGEITEDETLLWDWSKNGKNLPKPSSYSFDDNKGKRVYIPTARIATNYNKLYI</sequence>
<gene>
    <name evidence="1" type="ORF">NXW97_15420</name>
</gene>
<dbReference type="Proteomes" id="UP001204548">
    <property type="component" value="Unassembled WGS sequence"/>
</dbReference>
<accession>A0AAW5NXX6</accession>
<dbReference type="RefSeq" id="WP_258990603.1">
    <property type="nucleotide sequence ID" value="NZ_JANUTS010000001.1"/>
</dbReference>
<evidence type="ECO:0000313" key="2">
    <source>
        <dbReference type="Proteomes" id="UP001204548"/>
    </source>
</evidence>
<organism evidence="1 2">
    <name type="scientific">Bacteroides faecis</name>
    <dbReference type="NCBI Taxonomy" id="674529"/>
    <lineage>
        <taxon>Bacteria</taxon>
        <taxon>Pseudomonadati</taxon>
        <taxon>Bacteroidota</taxon>
        <taxon>Bacteroidia</taxon>
        <taxon>Bacteroidales</taxon>
        <taxon>Bacteroidaceae</taxon>
        <taxon>Bacteroides</taxon>
    </lineage>
</organism>
<evidence type="ECO:0000313" key="1">
    <source>
        <dbReference type="EMBL" id="MCS2793378.1"/>
    </source>
</evidence>
<reference evidence="1" key="1">
    <citation type="submission" date="2022-08" db="EMBL/GenBank/DDBJ databases">
        <title>Genome Sequencing of Bacteroides fragilis Group Isolates with Nanopore Technology.</title>
        <authorList>
            <person name="Tisza M.J."/>
            <person name="Smith D."/>
            <person name="Dekker J.P."/>
        </authorList>
    </citation>
    <scope>NUCLEOTIDE SEQUENCE</scope>
    <source>
        <strain evidence="1">BFG-351</strain>
    </source>
</reference>
<protein>
    <submittedName>
        <fullName evidence="1">Uncharacterized protein</fullName>
    </submittedName>
</protein>
<dbReference type="EMBL" id="JANUTS010000001">
    <property type="protein sequence ID" value="MCS2793378.1"/>
    <property type="molecule type" value="Genomic_DNA"/>
</dbReference>